<dbReference type="PANTHER" id="PTHR43649:SF33">
    <property type="entry name" value="POLYGALACTURONAN_RHAMNOGALACTURONAN-BINDING PROTEIN YTCQ"/>
    <property type="match status" value="1"/>
</dbReference>
<protein>
    <submittedName>
        <fullName evidence="4">Carbohydrate ABC transporter substrate-binding protein</fullName>
    </submittedName>
</protein>
<dbReference type="EMBL" id="CP031517">
    <property type="protein sequence ID" value="QOS40963.1"/>
    <property type="molecule type" value="Genomic_DNA"/>
</dbReference>
<evidence type="ECO:0000313" key="5">
    <source>
        <dbReference type="Proteomes" id="UP000578697"/>
    </source>
</evidence>
<dbReference type="Proteomes" id="UP000578697">
    <property type="component" value="Unassembled WGS sequence"/>
</dbReference>
<evidence type="ECO:0000256" key="1">
    <source>
        <dbReference type="ARBA" id="ARBA00022729"/>
    </source>
</evidence>
<feature type="signal peptide" evidence="2">
    <location>
        <begin position="1"/>
        <end position="22"/>
    </location>
</feature>
<feature type="chain" id="PRO_5036240785" evidence="2">
    <location>
        <begin position="23"/>
        <end position="448"/>
    </location>
</feature>
<evidence type="ECO:0000256" key="2">
    <source>
        <dbReference type="SAM" id="SignalP"/>
    </source>
</evidence>
<dbReference type="PROSITE" id="PS51257">
    <property type="entry name" value="PROKAR_LIPOPROTEIN"/>
    <property type="match status" value="1"/>
</dbReference>
<name>A0A840SBJ9_9SPIR</name>
<dbReference type="InterPro" id="IPR050490">
    <property type="entry name" value="Bact_solute-bd_prot1"/>
</dbReference>
<reference evidence="3 5" key="2">
    <citation type="submission" date="2020-08" db="EMBL/GenBank/DDBJ databases">
        <title>Genomic Encyclopedia of Type Strains, Phase IV (KMG-IV): sequencing the most valuable type-strain genomes for metagenomic binning, comparative biology and taxonomic classification.</title>
        <authorList>
            <person name="Goeker M."/>
        </authorList>
    </citation>
    <scope>NUCLEOTIDE SEQUENCE [LARGE SCALE GENOMIC DNA]</scope>
    <source>
        <strain evidence="3 5">DSM 103679</strain>
    </source>
</reference>
<dbReference type="KEGG" id="trc:DYE49_11105"/>
<evidence type="ECO:0000313" key="3">
    <source>
        <dbReference type="EMBL" id="MBB5219137.1"/>
    </source>
</evidence>
<evidence type="ECO:0000313" key="6">
    <source>
        <dbReference type="Proteomes" id="UP000593591"/>
    </source>
</evidence>
<accession>A0A840SBJ9</accession>
<sequence length="448" mass="50365">MKKIIFSCVAAATALTAMLGIASCSKQKRGPIGVSKGGKVLNIYVWNNEFKERFNSYVAEKLPADVKVNWVVNASTDNVYQKKLDDALLRQAKTEKDKRVDIFLVEADYALKYVNQTATVDVKKEIGLTDEQLAHQYKYTQDVMTDSNGVLKGVSWQATPAGLIYRRSIAKAVLGTDDPEKVGPMLDTWEKFDSVAEKAHNQGYFMLSGYDDDFRAFSDNMKTAWVTKDRKINIDPQITKWIEQTKKYTDLGYNNRAKLWSPESNKGMTKDGRVFCYFGPAWFIDFTMAGNSLEDKDGPKVKGNGSYGDWAFCKGPQSFSWGGTWICAADGTDNIDEIKTVMEVLCCDDETMTDLAKSYGDFTNNVPAMEAVANSNYKNEFLGGQNHIKFFVEAAKAIDRSNISMYDQTMSEKIQTSMADYYNGNVTLEKAWENFYTAVTEVHSELSK</sequence>
<dbReference type="Gene3D" id="3.40.190.10">
    <property type="entry name" value="Periplasmic binding protein-like II"/>
    <property type="match status" value="1"/>
</dbReference>
<keyword evidence="1 2" id="KW-0732">Signal</keyword>
<proteinExistence type="predicted"/>
<keyword evidence="5" id="KW-1185">Reference proteome</keyword>
<evidence type="ECO:0000313" key="4">
    <source>
        <dbReference type="EMBL" id="QOS40963.1"/>
    </source>
</evidence>
<dbReference type="EMBL" id="JACHFR010000002">
    <property type="protein sequence ID" value="MBB5219137.1"/>
    <property type="molecule type" value="Genomic_DNA"/>
</dbReference>
<reference evidence="4 6" key="1">
    <citation type="submission" date="2018-08" db="EMBL/GenBank/DDBJ databases">
        <title>The first complete genome of Treponema rectale (CHPAT), a commensal spirochete of the bovine rectum.</title>
        <authorList>
            <person name="Staton G.J."/>
            <person name="Clegg S.R."/>
            <person name="Carter S.D."/>
            <person name="Radford A.D."/>
            <person name="Darby A."/>
            <person name="Hall N."/>
            <person name="Birtles R.J."/>
            <person name="Evans N.J."/>
        </authorList>
    </citation>
    <scope>NUCLEOTIDE SEQUENCE [LARGE SCALE GENOMIC DNA]</scope>
    <source>
        <strain evidence="4 6">CHPA</strain>
    </source>
</reference>
<dbReference type="PANTHER" id="PTHR43649">
    <property type="entry name" value="ARABINOSE-BINDING PROTEIN-RELATED"/>
    <property type="match status" value="1"/>
</dbReference>
<organism evidence="3 5">
    <name type="scientific">Treponema rectale</name>
    <dbReference type="NCBI Taxonomy" id="744512"/>
    <lineage>
        <taxon>Bacteria</taxon>
        <taxon>Pseudomonadati</taxon>
        <taxon>Spirochaetota</taxon>
        <taxon>Spirochaetia</taxon>
        <taxon>Spirochaetales</taxon>
        <taxon>Treponemataceae</taxon>
        <taxon>Treponema</taxon>
    </lineage>
</organism>
<gene>
    <name evidence="4" type="ORF">DYE49_11105</name>
    <name evidence="3" type="ORF">HNP77_001506</name>
</gene>
<dbReference type="SUPFAM" id="SSF53850">
    <property type="entry name" value="Periplasmic binding protein-like II"/>
    <property type="match status" value="1"/>
</dbReference>
<dbReference type="Proteomes" id="UP000593591">
    <property type="component" value="Chromosome"/>
</dbReference>
<dbReference type="AlphaFoldDB" id="A0A840SBJ9"/>
<dbReference type="RefSeq" id="WP_184652562.1">
    <property type="nucleotide sequence ID" value="NZ_JACHFR010000002.1"/>
</dbReference>